<feature type="compositionally biased region" description="Acidic residues" evidence="1">
    <location>
        <begin position="32"/>
        <end position="41"/>
    </location>
</feature>
<feature type="compositionally biased region" description="Basic residues" evidence="1">
    <location>
        <begin position="47"/>
        <end position="61"/>
    </location>
</feature>
<protein>
    <submittedName>
        <fullName evidence="2">Uncharacterized protein</fullName>
    </submittedName>
</protein>
<reference evidence="2 3" key="1">
    <citation type="submission" date="2022-05" db="EMBL/GenBank/DDBJ databases">
        <authorList>
            <consortium name="Genoscope - CEA"/>
            <person name="William W."/>
        </authorList>
    </citation>
    <scope>NUCLEOTIDE SEQUENCE [LARGE SCALE GENOMIC DNA]</scope>
</reference>
<gene>
    <name evidence="2" type="ORF">PLOB_00028934</name>
</gene>
<proteinExistence type="predicted"/>
<evidence type="ECO:0000313" key="2">
    <source>
        <dbReference type="EMBL" id="CAH3121801.1"/>
    </source>
</evidence>
<dbReference type="Proteomes" id="UP001159405">
    <property type="component" value="Unassembled WGS sequence"/>
</dbReference>
<feature type="non-terminal residue" evidence="2">
    <location>
        <position position="1"/>
    </location>
</feature>
<evidence type="ECO:0000313" key="3">
    <source>
        <dbReference type="Proteomes" id="UP001159405"/>
    </source>
</evidence>
<feature type="region of interest" description="Disordered" evidence="1">
    <location>
        <begin position="22"/>
        <end position="64"/>
    </location>
</feature>
<organism evidence="2 3">
    <name type="scientific">Porites lobata</name>
    <dbReference type="NCBI Taxonomy" id="104759"/>
    <lineage>
        <taxon>Eukaryota</taxon>
        <taxon>Metazoa</taxon>
        <taxon>Cnidaria</taxon>
        <taxon>Anthozoa</taxon>
        <taxon>Hexacorallia</taxon>
        <taxon>Scleractinia</taxon>
        <taxon>Fungiina</taxon>
        <taxon>Poritidae</taxon>
        <taxon>Porites</taxon>
    </lineage>
</organism>
<comment type="caution">
    <text evidence="2">The sequence shown here is derived from an EMBL/GenBank/DDBJ whole genome shotgun (WGS) entry which is preliminary data.</text>
</comment>
<sequence length="183" mass="20726">PALSVQDLREIPGLNARADAQLQKLGLSDSSSDSDESADDGEGNHNRRERSKRGKKLRSGKTAKLTSKVLHPQIWPHSELSFLYVSKEVTYDNLTLAEFAAGYTSILRLPKLSAPERTARIEHFATLMYLPTQFPWPLVRSLHAAALFEIECGRLRWGDSFSHLEGRLLHVFLHQGSFWPYKE</sequence>
<accession>A0ABN8NTK3</accession>
<keyword evidence="3" id="KW-1185">Reference proteome</keyword>
<evidence type="ECO:0000256" key="1">
    <source>
        <dbReference type="SAM" id="MobiDB-lite"/>
    </source>
</evidence>
<name>A0ABN8NTK3_9CNID</name>
<dbReference type="EMBL" id="CALNXK010000036">
    <property type="protein sequence ID" value="CAH3121801.1"/>
    <property type="molecule type" value="Genomic_DNA"/>
</dbReference>